<dbReference type="InterPro" id="IPR001242">
    <property type="entry name" value="Condensation_dom"/>
</dbReference>
<dbReference type="Gene3D" id="2.30.38.10">
    <property type="entry name" value="Luciferase, Domain 3"/>
    <property type="match status" value="1"/>
</dbReference>
<dbReference type="Pfam" id="PF00668">
    <property type="entry name" value="Condensation"/>
    <property type="match status" value="1"/>
</dbReference>
<dbReference type="InterPro" id="IPR020845">
    <property type="entry name" value="AMP-binding_CS"/>
</dbReference>
<evidence type="ECO:0000256" key="5">
    <source>
        <dbReference type="ARBA" id="ARBA00022737"/>
    </source>
</evidence>
<dbReference type="InterPro" id="IPR000873">
    <property type="entry name" value="AMP-dep_synth/lig_dom"/>
</dbReference>
<dbReference type="GO" id="GO:0043041">
    <property type="term" value="P:amino acid activation for nonribosomal peptide biosynthetic process"/>
    <property type="evidence" value="ECO:0007669"/>
    <property type="project" value="TreeGrafter"/>
</dbReference>
<keyword evidence="6" id="KW-0045">Antibiotic biosynthesis</keyword>
<dbReference type="Gene3D" id="3.40.50.1820">
    <property type="entry name" value="alpha/beta hydrolase"/>
    <property type="match status" value="1"/>
</dbReference>
<comment type="similarity">
    <text evidence="2">Belongs to the ATP-dependent AMP-binding enzyme family.</text>
</comment>
<dbReference type="Pfam" id="PF13193">
    <property type="entry name" value="AMP-binding_C"/>
    <property type="match status" value="1"/>
</dbReference>
<feature type="domain" description="Carrier" evidence="8">
    <location>
        <begin position="990"/>
        <end position="1065"/>
    </location>
</feature>
<dbReference type="Pfam" id="PF00975">
    <property type="entry name" value="Thioesterase"/>
    <property type="match status" value="1"/>
</dbReference>
<evidence type="ECO:0000256" key="3">
    <source>
        <dbReference type="ARBA" id="ARBA00022450"/>
    </source>
</evidence>
<dbReference type="PANTHER" id="PTHR45527:SF1">
    <property type="entry name" value="FATTY ACID SYNTHASE"/>
    <property type="match status" value="1"/>
</dbReference>
<dbReference type="Gene3D" id="1.10.1200.10">
    <property type="entry name" value="ACP-like"/>
    <property type="match status" value="1"/>
</dbReference>
<dbReference type="InterPro" id="IPR036736">
    <property type="entry name" value="ACP-like_sf"/>
</dbReference>
<dbReference type="Gene3D" id="3.40.50.980">
    <property type="match status" value="2"/>
</dbReference>
<dbReference type="CDD" id="cd19531">
    <property type="entry name" value="LCL_NRPS-like"/>
    <property type="match status" value="1"/>
</dbReference>
<dbReference type="PROSITE" id="PS50075">
    <property type="entry name" value="CARRIER"/>
    <property type="match status" value="1"/>
</dbReference>
<evidence type="ECO:0000313" key="10">
    <source>
        <dbReference type="Proteomes" id="UP000007523"/>
    </source>
</evidence>
<proteinExistence type="inferred from homology"/>
<dbReference type="PANTHER" id="PTHR45527">
    <property type="entry name" value="NONRIBOSOMAL PEPTIDE SYNTHETASE"/>
    <property type="match status" value="1"/>
</dbReference>
<gene>
    <name evidence="9" type="ORF">PM3016_4575</name>
</gene>
<keyword evidence="3" id="KW-0596">Phosphopantetheine</keyword>
<dbReference type="GO" id="GO:0003824">
    <property type="term" value="F:catalytic activity"/>
    <property type="evidence" value="ECO:0007669"/>
    <property type="project" value="UniProtKB-KW"/>
</dbReference>
<protein>
    <submittedName>
        <fullName evidence="9">Amino acid adenylation</fullName>
    </submittedName>
</protein>
<evidence type="ECO:0000259" key="8">
    <source>
        <dbReference type="PROSITE" id="PS50075"/>
    </source>
</evidence>
<keyword evidence="4" id="KW-0597">Phosphoprotein</keyword>
<dbReference type="InterPro" id="IPR025110">
    <property type="entry name" value="AMP-bd_C"/>
</dbReference>
<evidence type="ECO:0000313" key="9">
    <source>
        <dbReference type="EMBL" id="AFC31325.1"/>
    </source>
</evidence>
<keyword evidence="5" id="KW-0677">Repeat</keyword>
<accession>H6NDI5</accession>
<dbReference type="GO" id="GO:0017000">
    <property type="term" value="P:antibiotic biosynthetic process"/>
    <property type="evidence" value="ECO:0007669"/>
    <property type="project" value="UniProtKB-KW"/>
</dbReference>
<dbReference type="FunFam" id="3.40.50.980:FF:000001">
    <property type="entry name" value="Non-ribosomal peptide synthetase"/>
    <property type="match status" value="1"/>
</dbReference>
<dbReference type="InterPro" id="IPR029058">
    <property type="entry name" value="AB_hydrolase_fold"/>
</dbReference>
<dbReference type="EMBL" id="CP003235">
    <property type="protein sequence ID" value="AFC31325.1"/>
    <property type="molecule type" value="Genomic_DNA"/>
</dbReference>
<evidence type="ECO:0000256" key="1">
    <source>
        <dbReference type="ARBA" id="ARBA00001957"/>
    </source>
</evidence>
<dbReference type="STRING" id="1116391.PM3016_4575"/>
<dbReference type="Pfam" id="PF00550">
    <property type="entry name" value="PP-binding"/>
    <property type="match status" value="1"/>
</dbReference>
<dbReference type="KEGG" id="pmq:PM3016_4575"/>
<evidence type="ECO:0000256" key="7">
    <source>
        <dbReference type="ARBA" id="ARBA00023268"/>
    </source>
</evidence>
<dbReference type="InterPro" id="IPR001031">
    <property type="entry name" value="Thioesterase"/>
</dbReference>
<dbReference type="GO" id="GO:0005737">
    <property type="term" value="C:cytoplasm"/>
    <property type="evidence" value="ECO:0007669"/>
    <property type="project" value="TreeGrafter"/>
</dbReference>
<dbReference type="InterPro" id="IPR010071">
    <property type="entry name" value="AA_adenyl_dom"/>
</dbReference>
<dbReference type="Pfam" id="PF00501">
    <property type="entry name" value="AMP-binding"/>
    <property type="match status" value="1"/>
</dbReference>
<dbReference type="Gene3D" id="3.30.559.30">
    <property type="entry name" value="Nonribosomal peptide synthetase, condensation domain"/>
    <property type="match status" value="1"/>
</dbReference>
<dbReference type="InterPro" id="IPR009081">
    <property type="entry name" value="PP-bd_ACP"/>
</dbReference>
<keyword evidence="7" id="KW-0511">Multifunctional enzyme</keyword>
<dbReference type="HOGENOM" id="CLU_000022_2_13_9"/>
<reference evidence="9 10" key="1">
    <citation type="journal article" date="2012" name="J. Bacteriol.">
        <title>Complete Genome Sequence of Paenibacillus mucilaginosus 3016, a Bacterium Functional as Microbial Fertilizer.</title>
        <authorList>
            <person name="Ma M."/>
            <person name="Wang Z."/>
            <person name="Li L."/>
            <person name="Jiang X."/>
            <person name="Guan D."/>
            <person name="Cao F."/>
            <person name="Chen H."/>
            <person name="Wang X."/>
            <person name="Shen D."/>
            <person name="Du B."/>
            <person name="Li J."/>
        </authorList>
    </citation>
    <scope>NUCLEOTIDE SEQUENCE [LARGE SCALE GENOMIC DNA]</scope>
    <source>
        <strain evidence="9 10">3016</strain>
    </source>
</reference>
<dbReference type="PROSITE" id="PS00455">
    <property type="entry name" value="AMP_BINDING"/>
    <property type="match status" value="1"/>
</dbReference>
<organism evidence="9 10">
    <name type="scientific">Paenibacillus mucilaginosus 3016</name>
    <dbReference type="NCBI Taxonomy" id="1116391"/>
    <lineage>
        <taxon>Bacteria</taxon>
        <taxon>Bacillati</taxon>
        <taxon>Bacillota</taxon>
        <taxon>Bacilli</taxon>
        <taxon>Bacillales</taxon>
        <taxon>Paenibacillaceae</taxon>
        <taxon>Paenibacillus</taxon>
    </lineage>
</organism>
<dbReference type="Proteomes" id="UP000007523">
    <property type="component" value="Chromosome"/>
</dbReference>
<dbReference type="CDD" id="cd05930">
    <property type="entry name" value="A_NRPS"/>
    <property type="match status" value="1"/>
</dbReference>
<keyword evidence="10" id="KW-1185">Reference proteome</keyword>
<name>H6NDI5_9BACL</name>
<dbReference type="InterPro" id="IPR045851">
    <property type="entry name" value="AMP-bd_C_sf"/>
</dbReference>
<dbReference type="FunFam" id="3.30.559.30:FF:000001">
    <property type="entry name" value="Non-ribosomal peptide synthetase"/>
    <property type="match status" value="1"/>
</dbReference>
<dbReference type="SUPFAM" id="SSF56801">
    <property type="entry name" value="Acetyl-CoA synthetase-like"/>
    <property type="match status" value="1"/>
</dbReference>
<dbReference type="GO" id="GO:0031177">
    <property type="term" value="F:phosphopantetheine binding"/>
    <property type="evidence" value="ECO:0007669"/>
    <property type="project" value="TreeGrafter"/>
</dbReference>
<comment type="cofactor">
    <cofactor evidence="1">
        <name>pantetheine 4'-phosphate</name>
        <dbReference type="ChEBI" id="CHEBI:47942"/>
    </cofactor>
</comment>
<dbReference type="GO" id="GO:0008610">
    <property type="term" value="P:lipid biosynthetic process"/>
    <property type="evidence" value="ECO:0007669"/>
    <property type="project" value="UniProtKB-ARBA"/>
</dbReference>
<dbReference type="NCBIfam" id="TIGR01733">
    <property type="entry name" value="AA-adenyl-dom"/>
    <property type="match status" value="1"/>
</dbReference>
<dbReference type="SUPFAM" id="SSF53474">
    <property type="entry name" value="alpha/beta-Hydrolases"/>
    <property type="match status" value="1"/>
</dbReference>
<dbReference type="SUPFAM" id="SSF52777">
    <property type="entry name" value="CoA-dependent acyltransferases"/>
    <property type="match status" value="2"/>
</dbReference>
<evidence type="ECO:0000256" key="2">
    <source>
        <dbReference type="ARBA" id="ARBA00006432"/>
    </source>
</evidence>
<dbReference type="InterPro" id="IPR023213">
    <property type="entry name" value="CAT-like_dom_sf"/>
</dbReference>
<sequence length="1335" mass="149474">MNGTVTLERVSRNQPLPLSFDQYRLWFLHQLDPDSIHYNINKAFRFRGPLQHERFESALNRIIARHESLRTVFRFEGQEPCQVIHGELRLSMPITDLRALPEEQREAEAVRLMNAEAEVPFRLDTGPLLRARMYRLGEDDQLILFTIHHIIADFGSLGKIIQELAHFYTAETKGEAGELPPLPVQFADYAYWQKAKMQGEQYHKQLNYWKEKLGGELPVLRMPMDRPRPPVMTYNGDNVQITIPKELTARLGEVSRRNGVTLFMTLLAAYQTLLYRYTGQEDICIGTPISARTQPELQGVIGQLINTLVLRTSLEGEPTFAELLKRTRKTAFGAFAHQDIPFEKLVEELRTERDMSHNLFFQTMLMHLSAPVEDIQLSPDISIEPYEFQKKTSTFELNFTITEQNGEMLGSMDYNTDLYNRATIQRLLGQFRSLLEAVADDPQRSIADLPILEEEERSRIVDVWSGRQAARELPQACIHELFSEQAARTPEAPAVRHRGQMCTYRELEERSNRLAHYLIGRGAGRGKLVGLCMERSIDMVAGLLAILKSGGAYVPIDPSYPEERQKLMLRSSGAELLLTVEAHADRLRKEDCAVIAVDTMREAIESESAVPPVTGVQQDDLMYVIYTSGSTGTPKGVMVSHKGVVNHCAGVTELFGLEAQDRVLQFTSVSFDVAVQEIFPALLAGAELVLWKDAYLTEGGEFLDWIGEQGITVLNLTTAYWNSLVSDLQHGRAGLPQDLRLVIVGGEKVSPETYSAWKQVTGGRVRWINDYGLTETTITAAMFEPEAGWEPGHIVPVGRPLAGMEIYILDGKGQPVPTGVFGELYIGGTGVALGYWGQPELTRERFVPHPLPGGTGAKVYKTGDLARFLPDGQVEFLGRLDHQVKIRGYRIELGEVEAALAQYGKLAQAVVLPRKSPAGTTQLAAYIVLSEHTVSIDELKAFLKGRLPDYMVPSHYVVLDHIPLTVNGKVDTAALPQPEQLPSSVREYIAPRTASEETAAAIWGSILGIPNIGVLDSFFEQGGNSLLATQVISQAKSLYGCTIPLRTLFEYPVLADWAEQVDRIRGGERDTERCLVKINRKGSRIPLFLIHPVGGSITCYFTLARQLGEDQPFYALQAHGVVSENSTLDTVEKMADHYIHEIRQIQPHGPYRLGGWSMGGFIAYEIARRLKQEGEEVIQLALIDSYLSKTTEVDAETILYNFIRQLAAGPGKTISDSIMISWKSLNLDHAGMCRELQNLGLLPEGTSPEEVRRLIEVYTTTVKAFKKYMPSPPSKLDIEQVQLFRATDSHEEEGIWTELVTSLSLHHVVADHFSIVHSPEVGRLIDRTQSYSHIV</sequence>
<evidence type="ECO:0000256" key="4">
    <source>
        <dbReference type="ARBA" id="ARBA00022553"/>
    </source>
</evidence>
<dbReference type="FunFam" id="3.30.300.30:FF:000010">
    <property type="entry name" value="Enterobactin synthetase component F"/>
    <property type="match status" value="1"/>
</dbReference>
<dbReference type="FunFam" id="3.40.50.12780:FF:000012">
    <property type="entry name" value="Non-ribosomal peptide synthetase"/>
    <property type="match status" value="1"/>
</dbReference>
<dbReference type="Gene3D" id="3.30.300.30">
    <property type="match status" value="1"/>
</dbReference>
<dbReference type="GO" id="GO:0044550">
    <property type="term" value="P:secondary metabolite biosynthetic process"/>
    <property type="evidence" value="ECO:0007669"/>
    <property type="project" value="UniProtKB-ARBA"/>
</dbReference>
<evidence type="ECO:0000256" key="6">
    <source>
        <dbReference type="ARBA" id="ARBA00023194"/>
    </source>
</evidence>
<dbReference type="SUPFAM" id="SSF47336">
    <property type="entry name" value="ACP-like"/>
    <property type="match status" value="1"/>
</dbReference>
<dbReference type="Gene3D" id="3.30.559.10">
    <property type="entry name" value="Chloramphenicol acetyltransferase-like domain"/>
    <property type="match status" value="1"/>
</dbReference>